<dbReference type="InterPro" id="IPR036770">
    <property type="entry name" value="Ankyrin_rpt-contain_sf"/>
</dbReference>
<dbReference type="Proteomes" id="UP000236316">
    <property type="component" value="Segment"/>
</dbReference>
<dbReference type="PANTHER" id="PTHR46586">
    <property type="entry name" value="ANKYRIN REPEAT-CONTAINING PROTEIN"/>
    <property type="match status" value="1"/>
</dbReference>
<dbReference type="SMART" id="SM00248">
    <property type="entry name" value="ANK"/>
    <property type="match status" value="3"/>
</dbReference>
<accession>A0A2I2L4C3</accession>
<dbReference type="InterPro" id="IPR052050">
    <property type="entry name" value="SecEffector_AnkRepeat"/>
</dbReference>
<dbReference type="PANTHER" id="PTHR46586:SF3">
    <property type="entry name" value="ANKYRIN REPEAT-CONTAINING PROTEIN"/>
    <property type="match status" value="1"/>
</dbReference>
<evidence type="ECO:0000313" key="2">
    <source>
        <dbReference type="Proteomes" id="UP000236316"/>
    </source>
</evidence>
<sequence>MNSITEDVFNYLINTFLSKEERTILRLVNTKYRSKYADYVNIKTLLKNNNIETIKSLIIEYPIKEYVIYQLIDCGNVELLEWLFCEEIKTINWKRNLYNLAISTGDIKVLEWINNNICIPFSDNNYNYALECGNLDVIKWFHSKYISKRYHVFVSSSDGYKWNIETFEWVMNTHTITQEGYRSIIYNYDLTVYLLENYQDIKSYDLYKEILTCAIIYEDFKLLKLMKNEIIRYDINNFLWRAVRVGNLPIMKYLYKNGRRLNSRNLLGRIHIDNAYACIDTKGIDTVIDIMKWLLNPEEKEGIVRDEINACCWSSFSYAKVGYNFKIIKWLMDAGCPLPSENIIIDTHCFVNNIEDIIKNYHMLDILKIDMEENIRYNGILLLTMLCKKGDMNSIKWFMDKGFFNYKKSKKKRKTKIIKNACKSGNLDLVIWLYNNGYGYDKKCCKKAISYGHVNILEWIKEQGLEIAYSKKEMDKHDYISKRGYDWAKCNNLI</sequence>
<gene>
    <name evidence="1" type="ORF">ORPV_457</name>
</gene>
<dbReference type="GeneID" id="35382247"/>
<dbReference type="KEGG" id="vg:35382247"/>
<dbReference type="Gene3D" id="1.25.40.20">
    <property type="entry name" value="Ankyrin repeat-containing domain"/>
    <property type="match status" value="2"/>
</dbReference>
<dbReference type="EMBL" id="LT906555">
    <property type="protein sequence ID" value="SNW62361.1"/>
    <property type="molecule type" value="Genomic_DNA"/>
</dbReference>
<evidence type="ECO:0000313" key="1">
    <source>
        <dbReference type="EMBL" id="SNW62361.1"/>
    </source>
</evidence>
<reference evidence="1" key="1">
    <citation type="submission" date="2017-08" db="EMBL/GenBank/DDBJ databases">
        <authorList>
            <consortium name="Urmite Genomes"/>
        </authorList>
    </citation>
    <scope>NUCLEOTIDE SEQUENCE [LARGE SCALE GENOMIC DNA]</scope>
    <source>
        <strain evidence="1">IHUMI-LCC2</strain>
    </source>
</reference>
<protein>
    <submittedName>
        <fullName evidence="1">Ankyrin-repeat protein</fullName>
    </submittedName>
</protein>
<dbReference type="SUPFAM" id="SSF140860">
    <property type="entry name" value="Pseudo ankyrin repeat-like"/>
    <property type="match status" value="2"/>
</dbReference>
<proteinExistence type="predicted"/>
<dbReference type="SUPFAM" id="SSF48403">
    <property type="entry name" value="Ankyrin repeat"/>
    <property type="match status" value="1"/>
</dbReference>
<dbReference type="RefSeq" id="YP_009448663.1">
    <property type="nucleotide sequence ID" value="NC_036594.1"/>
</dbReference>
<dbReference type="InterPro" id="IPR002110">
    <property type="entry name" value="Ankyrin_rpt"/>
</dbReference>
<keyword evidence="2" id="KW-1185">Reference proteome</keyword>
<name>A0A2I2L4C3_9VIRU</name>
<organism evidence="1">
    <name type="scientific">Orpheovirus IHUMI-LCC2</name>
    <dbReference type="NCBI Taxonomy" id="2023057"/>
    <lineage>
        <taxon>Viruses</taxon>
        <taxon>Varidnaviria</taxon>
        <taxon>Bamfordvirae</taxon>
        <taxon>Nucleocytoviricota</taxon>
        <taxon>Megaviricetes</taxon>
        <taxon>Pimascovirales</taxon>
        <taxon>Ocovirineae</taxon>
        <taxon>Orpheoviridae</taxon>
        <taxon>Alphaorpheovirus</taxon>
        <taxon>Alphaorpheovirus massiliense</taxon>
    </lineage>
</organism>